<comment type="caution">
    <text evidence="1">The sequence shown here is derived from an EMBL/GenBank/DDBJ whole genome shotgun (WGS) entry which is preliminary data.</text>
</comment>
<name>A0ACB9JSU3_9ASTR</name>
<evidence type="ECO:0000313" key="2">
    <source>
        <dbReference type="Proteomes" id="UP001056120"/>
    </source>
</evidence>
<proteinExistence type="predicted"/>
<reference evidence="1 2" key="2">
    <citation type="journal article" date="2022" name="Mol. Ecol. Resour.">
        <title>The genomes of chicory, endive, great burdock and yacon provide insights into Asteraceae paleo-polyploidization history and plant inulin production.</title>
        <authorList>
            <person name="Fan W."/>
            <person name="Wang S."/>
            <person name="Wang H."/>
            <person name="Wang A."/>
            <person name="Jiang F."/>
            <person name="Liu H."/>
            <person name="Zhao H."/>
            <person name="Xu D."/>
            <person name="Zhang Y."/>
        </authorList>
    </citation>
    <scope>NUCLEOTIDE SEQUENCE [LARGE SCALE GENOMIC DNA]</scope>
    <source>
        <strain evidence="2">cv. Yunnan</strain>
        <tissue evidence="1">Leaves</tissue>
    </source>
</reference>
<accession>A0ACB9JSU3</accession>
<gene>
    <name evidence="1" type="ORF">L1987_04462</name>
</gene>
<evidence type="ECO:0000313" key="1">
    <source>
        <dbReference type="EMBL" id="KAI3823037.1"/>
    </source>
</evidence>
<protein>
    <submittedName>
        <fullName evidence="1">Uncharacterized protein</fullName>
    </submittedName>
</protein>
<dbReference type="Proteomes" id="UP001056120">
    <property type="component" value="Linkage Group LG02"/>
</dbReference>
<keyword evidence="2" id="KW-1185">Reference proteome</keyword>
<dbReference type="EMBL" id="CM042019">
    <property type="protein sequence ID" value="KAI3823037.1"/>
    <property type="molecule type" value="Genomic_DNA"/>
</dbReference>
<organism evidence="1 2">
    <name type="scientific">Smallanthus sonchifolius</name>
    <dbReference type="NCBI Taxonomy" id="185202"/>
    <lineage>
        <taxon>Eukaryota</taxon>
        <taxon>Viridiplantae</taxon>
        <taxon>Streptophyta</taxon>
        <taxon>Embryophyta</taxon>
        <taxon>Tracheophyta</taxon>
        <taxon>Spermatophyta</taxon>
        <taxon>Magnoliopsida</taxon>
        <taxon>eudicotyledons</taxon>
        <taxon>Gunneridae</taxon>
        <taxon>Pentapetalae</taxon>
        <taxon>asterids</taxon>
        <taxon>campanulids</taxon>
        <taxon>Asterales</taxon>
        <taxon>Asteraceae</taxon>
        <taxon>Asteroideae</taxon>
        <taxon>Heliantheae alliance</taxon>
        <taxon>Millerieae</taxon>
        <taxon>Smallanthus</taxon>
    </lineage>
</organism>
<sequence length="294" mass="31627">MIPSIPVPNLQAKPPDPFLSQPIDPKGGHRSSSRLAISAKSHKGKDGSGSGRSNQGLIKLNFGDFVAGNEKQGENDAGRISDNSEEGLHVNDLGDVGLMYTANGVVIATSHMEEESRSAAVITPTSVVSPNRFAALDSDMAAVPCSPNSGSSDDQEKFYEFSEETIANVLNCDPSSLTIPRVNDMDLDLGENLVQDDVSEDEIPDFDITNAQKKAISNSLEKVGAVKAGDQANWSQVEWEYFHYLLKVKKIDPSTSIEDVDSDSNGTALFFKSQLKKGMMGVQEKIAPLPTKIV</sequence>
<reference evidence="2" key="1">
    <citation type="journal article" date="2022" name="Mol. Ecol. Resour.">
        <title>The genomes of chicory, endive, great burdock and yacon provide insights into Asteraceae palaeo-polyploidization history and plant inulin production.</title>
        <authorList>
            <person name="Fan W."/>
            <person name="Wang S."/>
            <person name="Wang H."/>
            <person name="Wang A."/>
            <person name="Jiang F."/>
            <person name="Liu H."/>
            <person name="Zhao H."/>
            <person name="Xu D."/>
            <person name="Zhang Y."/>
        </authorList>
    </citation>
    <scope>NUCLEOTIDE SEQUENCE [LARGE SCALE GENOMIC DNA]</scope>
    <source>
        <strain evidence="2">cv. Yunnan</strain>
    </source>
</reference>